<feature type="region of interest" description="Disordered" evidence="1">
    <location>
        <begin position="1"/>
        <end position="60"/>
    </location>
</feature>
<sequence length="82" mass="9246">MQLPDSVVLFPPNNANAENTDEDSGEEDDVTIDNIRGNQLNGPAVAGYNQKEDDSYDSVDDMPLSHFAIRKLWKTKQKFFLD</sequence>
<reference evidence="2 3" key="1">
    <citation type="journal article" date="2024" name="BMC Genomics">
        <title>De novo assembly and annotation of Popillia japonica's genome with initial clues to its potential as an invasive pest.</title>
        <authorList>
            <person name="Cucini C."/>
            <person name="Boschi S."/>
            <person name="Funari R."/>
            <person name="Cardaioli E."/>
            <person name="Iannotti N."/>
            <person name="Marturano G."/>
            <person name="Paoli F."/>
            <person name="Bruttini M."/>
            <person name="Carapelli A."/>
            <person name="Frati F."/>
            <person name="Nardi F."/>
        </authorList>
    </citation>
    <scope>NUCLEOTIDE SEQUENCE [LARGE SCALE GENOMIC DNA]</scope>
    <source>
        <strain evidence="2">DMR45628</strain>
    </source>
</reference>
<evidence type="ECO:0000256" key="1">
    <source>
        <dbReference type="SAM" id="MobiDB-lite"/>
    </source>
</evidence>
<gene>
    <name evidence="2" type="ORF">QE152_g17124</name>
</gene>
<evidence type="ECO:0000313" key="3">
    <source>
        <dbReference type="Proteomes" id="UP001458880"/>
    </source>
</evidence>
<name>A0AAW1L696_POPJA</name>
<feature type="compositionally biased region" description="Acidic residues" evidence="1">
    <location>
        <begin position="19"/>
        <end position="31"/>
    </location>
</feature>
<protein>
    <submittedName>
        <fullName evidence="2">Uncharacterized protein</fullName>
    </submittedName>
</protein>
<accession>A0AAW1L696</accession>
<organism evidence="2 3">
    <name type="scientific">Popillia japonica</name>
    <name type="common">Japanese beetle</name>
    <dbReference type="NCBI Taxonomy" id="7064"/>
    <lineage>
        <taxon>Eukaryota</taxon>
        <taxon>Metazoa</taxon>
        <taxon>Ecdysozoa</taxon>
        <taxon>Arthropoda</taxon>
        <taxon>Hexapoda</taxon>
        <taxon>Insecta</taxon>
        <taxon>Pterygota</taxon>
        <taxon>Neoptera</taxon>
        <taxon>Endopterygota</taxon>
        <taxon>Coleoptera</taxon>
        <taxon>Polyphaga</taxon>
        <taxon>Scarabaeiformia</taxon>
        <taxon>Scarabaeidae</taxon>
        <taxon>Rutelinae</taxon>
        <taxon>Popillia</taxon>
    </lineage>
</organism>
<keyword evidence="3" id="KW-1185">Reference proteome</keyword>
<proteinExistence type="predicted"/>
<comment type="caution">
    <text evidence="2">The sequence shown here is derived from an EMBL/GenBank/DDBJ whole genome shotgun (WGS) entry which is preliminary data.</text>
</comment>
<dbReference type="Proteomes" id="UP001458880">
    <property type="component" value="Unassembled WGS sequence"/>
</dbReference>
<evidence type="ECO:0000313" key="2">
    <source>
        <dbReference type="EMBL" id="KAK9728690.1"/>
    </source>
</evidence>
<dbReference type="AlphaFoldDB" id="A0AAW1L696"/>
<dbReference type="EMBL" id="JASPKY010000168">
    <property type="protein sequence ID" value="KAK9728690.1"/>
    <property type="molecule type" value="Genomic_DNA"/>
</dbReference>